<comment type="caution">
    <text evidence="1">The sequence shown here is derived from an EMBL/GenBank/DDBJ whole genome shotgun (WGS) entry which is preliminary data.</text>
</comment>
<reference evidence="1 2" key="1">
    <citation type="journal article" date="2018" name="PLoS Genet.">
        <title>Population sequencing reveals clonal diversity and ancestral inbreeding in the grapevine cultivar Chardonnay.</title>
        <authorList>
            <person name="Roach M.J."/>
            <person name="Johnson D.L."/>
            <person name="Bohlmann J."/>
            <person name="van Vuuren H.J."/>
            <person name="Jones S.J."/>
            <person name="Pretorius I.S."/>
            <person name="Schmidt S.A."/>
            <person name="Borneman A.R."/>
        </authorList>
    </citation>
    <scope>NUCLEOTIDE SEQUENCE [LARGE SCALE GENOMIC DNA]</scope>
    <source>
        <strain evidence="2">cv. Chardonnay</strain>
        <tissue evidence="1">Leaf</tissue>
    </source>
</reference>
<name>A0A438K2K2_VITVI</name>
<gene>
    <name evidence="1" type="ORF">CK203_009226</name>
</gene>
<accession>A0A438K2K2</accession>
<dbReference type="EMBL" id="QGNW01000018">
    <property type="protein sequence ID" value="RVX15446.1"/>
    <property type="molecule type" value="Genomic_DNA"/>
</dbReference>
<dbReference type="AlphaFoldDB" id="A0A438K2K2"/>
<evidence type="ECO:0000313" key="2">
    <source>
        <dbReference type="Proteomes" id="UP000288805"/>
    </source>
</evidence>
<dbReference type="Proteomes" id="UP000288805">
    <property type="component" value="Unassembled WGS sequence"/>
</dbReference>
<organism evidence="1 2">
    <name type="scientific">Vitis vinifera</name>
    <name type="common">Grape</name>
    <dbReference type="NCBI Taxonomy" id="29760"/>
    <lineage>
        <taxon>Eukaryota</taxon>
        <taxon>Viridiplantae</taxon>
        <taxon>Streptophyta</taxon>
        <taxon>Embryophyta</taxon>
        <taxon>Tracheophyta</taxon>
        <taxon>Spermatophyta</taxon>
        <taxon>Magnoliopsida</taxon>
        <taxon>eudicotyledons</taxon>
        <taxon>Gunneridae</taxon>
        <taxon>Pentapetalae</taxon>
        <taxon>rosids</taxon>
        <taxon>Vitales</taxon>
        <taxon>Vitaceae</taxon>
        <taxon>Viteae</taxon>
        <taxon>Vitis</taxon>
    </lineage>
</organism>
<sequence length="118" mass="14065">MPISSECDHSHAYHCTELHLLQNICCPRVNLVVVNNQYDYLLVHVLSICFLVQIMADGVDPRLQTFFWCSKPHKRRRLKNQVQNATMFFCISWSRAHPIFSVKHTRDFWKRMMVLILF</sequence>
<evidence type="ECO:0000313" key="1">
    <source>
        <dbReference type="EMBL" id="RVX15446.1"/>
    </source>
</evidence>
<protein>
    <submittedName>
        <fullName evidence="1">Uncharacterized protein</fullName>
    </submittedName>
</protein>
<proteinExistence type="predicted"/>